<reference evidence="1" key="1">
    <citation type="submission" date="2023-01" db="EMBL/GenBank/DDBJ databases">
        <title>Whole genome sequence of Paucibacter sp. S2-9 isolated from pond sediment.</title>
        <authorList>
            <person name="Jung J.Y."/>
        </authorList>
    </citation>
    <scope>NUCLEOTIDE SEQUENCE</scope>
    <source>
        <strain evidence="1">S2-9</strain>
    </source>
</reference>
<dbReference type="KEGG" id="pais:PFX98_03250"/>
<proteinExistence type="predicted"/>
<sequence length="78" mass="8818">MSEIVGKISKRLLAQGTKSEHRGMVLEDAQGLQHVLRRVGGNPFRDSELEALEGRRLRLLGRATEGFFLVERWEEAAD</sequence>
<organism evidence="1 2">
    <name type="scientific">Paucibacter sediminis</name>
    <dbReference type="NCBI Taxonomy" id="3019553"/>
    <lineage>
        <taxon>Bacteria</taxon>
        <taxon>Pseudomonadati</taxon>
        <taxon>Pseudomonadota</taxon>
        <taxon>Betaproteobacteria</taxon>
        <taxon>Burkholderiales</taxon>
        <taxon>Sphaerotilaceae</taxon>
        <taxon>Roseateles</taxon>
    </lineage>
</organism>
<protein>
    <submittedName>
        <fullName evidence="1">Uncharacterized protein</fullName>
    </submittedName>
</protein>
<evidence type="ECO:0000313" key="1">
    <source>
        <dbReference type="EMBL" id="WIT12640.1"/>
    </source>
</evidence>
<evidence type="ECO:0000313" key="2">
    <source>
        <dbReference type="Proteomes" id="UP001177769"/>
    </source>
</evidence>
<accession>A0AA95NEC5</accession>
<name>A0AA95NEC5_9BURK</name>
<dbReference type="RefSeq" id="WP_285233738.1">
    <property type="nucleotide sequence ID" value="NZ_CP116346.1"/>
</dbReference>
<dbReference type="Proteomes" id="UP001177769">
    <property type="component" value="Chromosome"/>
</dbReference>
<dbReference type="AlphaFoldDB" id="A0AA95NEC5"/>
<keyword evidence="2" id="KW-1185">Reference proteome</keyword>
<dbReference type="EMBL" id="CP116346">
    <property type="protein sequence ID" value="WIT12640.1"/>
    <property type="molecule type" value="Genomic_DNA"/>
</dbReference>
<gene>
    <name evidence="1" type="ORF">PFX98_03250</name>
</gene>